<feature type="compositionally biased region" description="Basic residues" evidence="7">
    <location>
        <begin position="27"/>
        <end position="39"/>
    </location>
</feature>
<dbReference type="InterPro" id="IPR012393">
    <property type="entry name" value="Tricorn_protease"/>
</dbReference>
<dbReference type="Gene3D" id="2.130.10.10">
    <property type="entry name" value="YVTN repeat-like/Quinoprotein amine dehydrogenase"/>
    <property type="match status" value="1"/>
</dbReference>
<keyword evidence="3" id="KW-0963">Cytoplasm</keyword>
<dbReference type="InterPro" id="IPR005151">
    <property type="entry name" value="Tail-specific_protease"/>
</dbReference>
<dbReference type="InterPro" id="IPR028204">
    <property type="entry name" value="Tricorn_C1"/>
</dbReference>
<dbReference type="Pfam" id="PF03572">
    <property type="entry name" value="Peptidase_S41"/>
    <property type="match status" value="1"/>
</dbReference>
<keyword evidence="5" id="KW-0378">Hydrolase</keyword>
<organism evidence="9 10">
    <name type="scientific">Eiseniibacteriota bacterium</name>
    <dbReference type="NCBI Taxonomy" id="2212470"/>
    <lineage>
        <taxon>Bacteria</taxon>
        <taxon>Candidatus Eiseniibacteriota</taxon>
    </lineage>
</organism>
<dbReference type="EMBL" id="JAGQHR010000584">
    <property type="protein sequence ID" value="MCA9729133.1"/>
    <property type="molecule type" value="Genomic_DNA"/>
</dbReference>
<name>A0A956RQD1_UNCEI</name>
<reference evidence="9" key="2">
    <citation type="journal article" date="2021" name="Microbiome">
        <title>Successional dynamics and alternative stable states in a saline activated sludge microbial community over 9 years.</title>
        <authorList>
            <person name="Wang Y."/>
            <person name="Ye J."/>
            <person name="Ju F."/>
            <person name="Liu L."/>
            <person name="Boyd J.A."/>
            <person name="Deng Y."/>
            <person name="Parks D.H."/>
            <person name="Jiang X."/>
            <person name="Yin X."/>
            <person name="Woodcroft B.J."/>
            <person name="Tyson G.W."/>
            <person name="Hugenholtz P."/>
            <person name="Polz M.F."/>
            <person name="Zhang T."/>
        </authorList>
    </citation>
    <scope>NUCLEOTIDE SEQUENCE</scope>
    <source>
        <strain evidence="9">HKST-UBA01</strain>
    </source>
</reference>
<evidence type="ECO:0000256" key="4">
    <source>
        <dbReference type="ARBA" id="ARBA00022670"/>
    </source>
</evidence>
<dbReference type="Pfam" id="PF26550">
    <property type="entry name" value="Tricorn_2nd"/>
    <property type="match status" value="1"/>
</dbReference>
<feature type="region of interest" description="Disordered" evidence="7">
    <location>
        <begin position="1"/>
        <end position="46"/>
    </location>
</feature>
<keyword evidence="4" id="KW-0645">Protease</keyword>
<evidence type="ECO:0000256" key="3">
    <source>
        <dbReference type="ARBA" id="ARBA00022490"/>
    </source>
</evidence>
<accession>A0A956RQD1</accession>
<proteinExistence type="inferred from homology"/>
<evidence type="ECO:0000256" key="5">
    <source>
        <dbReference type="ARBA" id="ARBA00022801"/>
    </source>
</evidence>
<evidence type="ECO:0000256" key="1">
    <source>
        <dbReference type="ARBA" id="ARBA00004496"/>
    </source>
</evidence>
<evidence type="ECO:0000256" key="2">
    <source>
        <dbReference type="ARBA" id="ARBA00008524"/>
    </source>
</evidence>
<dbReference type="Gene3D" id="3.30.750.44">
    <property type="match status" value="1"/>
</dbReference>
<dbReference type="SUPFAM" id="SSF50156">
    <property type="entry name" value="PDZ domain-like"/>
    <property type="match status" value="1"/>
</dbReference>
<comment type="similarity">
    <text evidence="2">Belongs to the peptidase S41B family.</text>
</comment>
<evidence type="ECO:0000313" key="10">
    <source>
        <dbReference type="Proteomes" id="UP000697710"/>
    </source>
</evidence>
<feature type="domain" description="Tail specific protease" evidence="8">
    <location>
        <begin position="511"/>
        <end position="701"/>
    </location>
</feature>
<dbReference type="SUPFAM" id="SSF69304">
    <property type="entry name" value="Tricorn protease N-terminal domain"/>
    <property type="match status" value="1"/>
</dbReference>
<evidence type="ECO:0000259" key="8">
    <source>
        <dbReference type="SMART" id="SM00245"/>
    </source>
</evidence>
<dbReference type="GO" id="GO:0005737">
    <property type="term" value="C:cytoplasm"/>
    <property type="evidence" value="ECO:0007669"/>
    <property type="project" value="UniProtKB-SubCell"/>
</dbReference>
<comment type="caution">
    <text evidence="9">The sequence shown here is derived from an EMBL/GenBank/DDBJ whole genome shotgun (WGS) entry which is preliminary data.</text>
</comment>
<evidence type="ECO:0000256" key="7">
    <source>
        <dbReference type="SAM" id="MobiDB-lite"/>
    </source>
</evidence>
<dbReference type="InterPro" id="IPR029414">
    <property type="entry name" value="Tricorn_PDZ"/>
</dbReference>
<dbReference type="Gene3D" id="3.90.226.10">
    <property type="entry name" value="2-enoyl-CoA Hydratase, Chain A, domain 1"/>
    <property type="match status" value="1"/>
</dbReference>
<dbReference type="Proteomes" id="UP000697710">
    <property type="component" value="Unassembled WGS sequence"/>
</dbReference>
<dbReference type="InterPro" id="IPR029045">
    <property type="entry name" value="ClpP/crotonase-like_dom_sf"/>
</dbReference>
<dbReference type="Pfam" id="PF14685">
    <property type="entry name" value="PDZ_Tricorn"/>
    <property type="match status" value="1"/>
</dbReference>
<evidence type="ECO:0000256" key="6">
    <source>
        <dbReference type="ARBA" id="ARBA00022825"/>
    </source>
</evidence>
<reference evidence="9" key="1">
    <citation type="submission" date="2020-04" db="EMBL/GenBank/DDBJ databases">
        <authorList>
            <person name="Zhang T."/>
        </authorList>
    </citation>
    <scope>NUCLEOTIDE SEQUENCE</scope>
    <source>
        <strain evidence="9">HKST-UBA01</strain>
    </source>
</reference>
<dbReference type="SUPFAM" id="SSF52096">
    <property type="entry name" value="ClpP/crotonase"/>
    <property type="match status" value="1"/>
</dbReference>
<comment type="subcellular location">
    <subcellularLocation>
        <location evidence="1">Cytoplasm</location>
    </subcellularLocation>
</comment>
<feature type="compositionally biased region" description="Basic residues" evidence="7">
    <location>
        <begin position="742"/>
        <end position="751"/>
    </location>
</feature>
<gene>
    <name evidence="9" type="ORF">KC729_15695</name>
</gene>
<sequence>QPHPPAARDSAKGTPPATKSSSGNRAARGRTSKAKKKAPAKNGPTRAHQYVALTNQRHELILVNLDTGKSKVIAHTRMGQGTNGACWSPDGRWLAYGMPTSNRTSSIFLYNVESGKSTQITRSDFMDTDPSFDPSGKYLYFISWRTYDPIYDSHYFDLGFPKGSRPYLIPLAKETVSPFSESMRPLRAPSYSGNNGHDRHRNGEISRDVKVDLEGIEDRVVAFPVPEGLYVKIEGAFGRALFSSVPVEGSLGSSWSSGAGAPKGRLEAFDFETLKVEKVSDQVTSFSLSMDRQVLAIRSGNRLRAVVSGAREIPQRDPVGRESGWIDADRVRVAVVPRDEWTQMFKEAWRLQRDQFWTPDMSGIDWTGIHGRYLPLVDRVATRSEFSDLMWEMQGELGTSHCYEMGGDYAPQPNWYQGFLGADLEYDARAKSWTVGRIPRGDSWEPHSSSPLMAPGVNVRPGDHLLAIGGEEIGSDVSPYERLVHLADQEVELTVTSNGASGSRKNGGAKPRRVVVKTLREETALRYRDWVESNRARVHEETKGRVGYVHVPDMGPNGYSEFHRYFKLEAQHEGLVVDVRFNGGGHVSQILLEKLLRRRIGYDVNRWGEPDSYPQDAPMGPIVALTNEYAGSDGDMFSHAFKLNKLGPLIGKRTWGGVVGIWPRHSLVDGAITTQPEFAFWFEDVGWGIENYGTDPDIEVEIRPQDYARGSDPQLDRAIAETMKLLRKAPPKLPKFKDRPKLRPGRLPKAH</sequence>
<dbReference type="AlphaFoldDB" id="A0A956RQD1"/>
<dbReference type="InterPro" id="IPR015943">
    <property type="entry name" value="WD40/YVTN_repeat-like_dom_sf"/>
</dbReference>
<dbReference type="Pfam" id="PF14684">
    <property type="entry name" value="Tricorn_C1"/>
    <property type="match status" value="1"/>
</dbReference>
<dbReference type="CDD" id="cd07562">
    <property type="entry name" value="Peptidase_S41_TRI"/>
    <property type="match status" value="1"/>
</dbReference>
<dbReference type="GO" id="GO:0008236">
    <property type="term" value="F:serine-type peptidase activity"/>
    <property type="evidence" value="ECO:0007669"/>
    <property type="project" value="UniProtKB-KW"/>
</dbReference>
<dbReference type="SMART" id="SM00245">
    <property type="entry name" value="TSPc"/>
    <property type="match status" value="1"/>
</dbReference>
<evidence type="ECO:0000313" key="9">
    <source>
        <dbReference type="EMBL" id="MCA9729133.1"/>
    </source>
</evidence>
<dbReference type="Gene3D" id="2.30.42.10">
    <property type="match status" value="1"/>
</dbReference>
<dbReference type="GO" id="GO:0006508">
    <property type="term" value="P:proteolysis"/>
    <property type="evidence" value="ECO:0007669"/>
    <property type="project" value="UniProtKB-KW"/>
</dbReference>
<feature type="region of interest" description="Disordered" evidence="7">
    <location>
        <begin position="729"/>
        <end position="751"/>
    </location>
</feature>
<dbReference type="PANTHER" id="PTHR43253:SF1">
    <property type="entry name" value="TRICORN PROTEASE HOMOLOG 2-RELATED"/>
    <property type="match status" value="1"/>
</dbReference>
<dbReference type="PANTHER" id="PTHR43253">
    <property type="entry name" value="TRICORN PROTEASE HOMOLOG 2-RELATED"/>
    <property type="match status" value="1"/>
</dbReference>
<dbReference type="InterPro" id="IPR036034">
    <property type="entry name" value="PDZ_sf"/>
</dbReference>
<keyword evidence="6" id="KW-0720">Serine protease</keyword>
<feature type="non-terminal residue" evidence="9">
    <location>
        <position position="1"/>
    </location>
</feature>
<protein>
    <submittedName>
        <fullName evidence="9">PDZ domain-containing protein</fullName>
    </submittedName>
</protein>